<sequence length="181" mass="19824">MSEARVSFSLNGVDLTTVVNLASRIDANPDVARELSAYARRVRVRWVDGFHSQAYTRDVPSHTYDEPEWLGGKNRAMAASEAVLGAIGGCIATGFAANAALREVAIHELEIEVEGTINLPSFFGILDGNPGYTRIQVTIYARCDADPKLLDEIAFRAVQLSPVVNTVKNPVDVQYTLRRMT</sequence>
<dbReference type="Proteomes" id="UP000318661">
    <property type="component" value="Unassembled WGS sequence"/>
</dbReference>
<protein>
    <submittedName>
        <fullName evidence="1">OsmC family protein</fullName>
    </submittedName>
</protein>
<name>A0A537KVW4_9BACT</name>
<evidence type="ECO:0000313" key="2">
    <source>
        <dbReference type="EMBL" id="TMJ11986.1"/>
    </source>
</evidence>
<accession>A0A537KVW4</accession>
<reference evidence="3 4" key="1">
    <citation type="journal article" date="2019" name="Nat. Microbiol.">
        <title>Mediterranean grassland soil C-N compound turnover is dependent on rainfall and depth, and is mediated by genomically divergent microorganisms.</title>
        <authorList>
            <person name="Diamond S."/>
            <person name="Andeer P.F."/>
            <person name="Li Z."/>
            <person name="Crits-Christoph A."/>
            <person name="Burstein D."/>
            <person name="Anantharaman K."/>
            <person name="Lane K.R."/>
            <person name="Thomas B.C."/>
            <person name="Pan C."/>
            <person name="Northen T.R."/>
            <person name="Banfield J.F."/>
        </authorList>
    </citation>
    <scope>NUCLEOTIDE SEQUENCE [LARGE SCALE GENOMIC DNA]</scope>
    <source>
        <strain evidence="2">NP_1</strain>
        <strain evidence="1">NP_2</strain>
    </source>
</reference>
<proteinExistence type="predicted"/>
<dbReference type="Gene3D" id="3.30.300.20">
    <property type="match status" value="1"/>
</dbReference>
<gene>
    <name evidence="2" type="ORF">E6G98_03910</name>
    <name evidence="1" type="ORF">E6G99_13180</name>
</gene>
<dbReference type="EMBL" id="VBAJ01000358">
    <property type="protein sequence ID" value="TMI99879.1"/>
    <property type="molecule type" value="Genomic_DNA"/>
</dbReference>
<evidence type="ECO:0000313" key="4">
    <source>
        <dbReference type="Proteomes" id="UP000318661"/>
    </source>
</evidence>
<evidence type="ECO:0000313" key="1">
    <source>
        <dbReference type="EMBL" id="TMI99879.1"/>
    </source>
</evidence>
<dbReference type="SUPFAM" id="SSF82784">
    <property type="entry name" value="OsmC-like"/>
    <property type="match status" value="1"/>
</dbReference>
<evidence type="ECO:0000313" key="3">
    <source>
        <dbReference type="Proteomes" id="UP000315217"/>
    </source>
</evidence>
<dbReference type="InterPro" id="IPR003718">
    <property type="entry name" value="OsmC/Ohr_fam"/>
</dbReference>
<dbReference type="EMBL" id="VBAI01000038">
    <property type="protein sequence ID" value="TMJ11986.1"/>
    <property type="molecule type" value="Genomic_DNA"/>
</dbReference>
<dbReference type="AlphaFoldDB" id="A0A537KVW4"/>
<organism evidence="1 4">
    <name type="scientific">Candidatus Segetimicrobium genomatis</name>
    <dbReference type="NCBI Taxonomy" id="2569760"/>
    <lineage>
        <taxon>Bacteria</taxon>
        <taxon>Bacillati</taxon>
        <taxon>Candidatus Sysuimicrobiota</taxon>
        <taxon>Candidatus Sysuimicrobiia</taxon>
        <taxon>Candidatus Sysuimicrobiales</taxon>
        <taxon>Candidatus Segetimicrobiaceae</taxon>
        <taxon>Candidatus Segetimicrobium</taxon>
    </lineage>
</organism>
<dbReference type="Proteomes" id="UP000315217">
    <property type="component" value="Unassembled WGS sequence"/>
</dbReference>
<dbReference type="PANTHER" id="PTHR35368">
    <property type="entry name" value="HYDROPEROXIDE REDUCTASE"/>
    <property type="match status" value="1"/>
</dbReference>
<dbReference type="PANTHER" id="PTHR35368:SF1">
    <property type="entry name" value="HYDROPEROXIDE REDUCTASE"/>
    <property type="match status" value="1"/>
</dbReference>
<dbReference type="InterPro" id="IPR036102">
    <property type="entry name" value="OsmC/Ohrsf"/>
</dbReference>
<dbReference type="InterPro" id="IPR052924">
    <property type="entry name" value="OsmC/Ohr_hydroprdx_reductase"/>
</dbReference>
<comment type="caution">
    <text evidence="1">The sequence shown here is derived from an EMBL/GenBank/DDBJ whole genome shotgun (WGS) entry which is preliminary data.</text>
</comment>
<dbReference type="InterPro" id="IPR015946">
    <property type="entry name" value="KH_dom-like_a/b"/>
</dbReference>
<dbReference type="Pfam" id="PF02566">
    <property type="entry name" value="OsmC"/>
    <property type="match status" value="1"/>
</dbReference>